<dbReference type="InterPro" id="IPR052809">
    <property type="entry name" value="Actin_polarity_regulatory"/>
</dbReference>
<keyword evidence="3" id="KW-1185">Reference proteome</keyword>
<evidence type="ECO:0000313" key="3">
    <source>
        <dbReference type="Proteomes" id="UP000245699"/>
    </source>
</evidence>
<dbReference type="PANTHER" id="PTHR28245:SF1">
    <property type="entry name" value="ARF3-INTERACTING PROTEIN 1"/>
    <property type="match status" value="1"/>
</dbReference>
<reference evidence="2 3" key="1">
    <citation type="journal article" date="2018" name="MBio">
        <title>Comparative Genomics Reveals the Core Gene Toolbox for the Fungus-Insect Symbiosis.</title>
        <authorList>
            <person name="Wang Y."/>
            <person name="Stata M."/>
            <person name="Wang W."/>
            <person name="Stajich J.E."/>
            <person name="White M.M."/>
            <person name="Moncalvo J.M."/>
        </authorList>
    </citation>
    <scope>NUCLEOTIDE SEQUENCE [LARGE SCALE GENOMIC DNA]</scope>
    <source>
        <strain evidence="2 3">AUS-77-4</strain>
    </source>
</reference>
<dbReference type="EMBL" id="MBFT01000481">
    <property type="protein sequence ID" value="PVU90468.1"/>
    <property type="molecule type" value="Genomic_DNA"/>
</dbReference>
<evidence type="ECO:0000259" key="1">
    <source>
        <dbReference type="PROSITE" id="PS50211"/>
    </source>
</evidence>
<dbReference type="GO" id="GO:0051666">
    <property type="term" value="P:actin cortical patch localization"/>
    <property type="evidence" value="ECO:0007669"/>
    <property type="project" value="TreeGrafter"/>
</dbReference>
<proteinExistence type="predicted"/>
<name>A0A2T9YDN7_9FUNG</name>
<dbReference type="OrthoDB" id="66409at2759"/>
<comment type="caution">
    <text evidence="2">The sequence shown here is derived from an EMBL/GenBank/DDBJ whole genome shotgun (WGS) entry which is preliminary data.</text>
</comment>
<dbReference type="PROSITE" id="PS50211">
    <property type="entry name" value="DENN"/>
    <property type="match status" value="1"/>
</dbReference>
<accession>A0A2T9YDN7</accession>
<protein>
    <recommendedName>
        <fullName evidence="1">UDENN domain-containing protein</fullName>
    </recommendedName>
</protein>
<evidence type="ECO:0000313" key="2">
    <source>
        <dbReference type="EMBL" id="PVU90468.1"/>
    </source>
</evidence>
<dbReference type="InterPro" id="IPR012860">
    <property type="entry name" value="Afi1_N"/>
</dbReference>
<feature type="domain" description="UDENN" evidence="1">
    <location>
        <begin position="8"/>
        <end position="516"/>
    </location>
</feature>
<dbReference type="Pfam" id="PF07792">
    <property type="entry name" value="Afi1"/>
    <property type="match status" value="1"/>
</dbReference>
<dbReference type="STRING" id="61424.A0A2T9YDN7"/>
<dbReference type="Proteomes" id="UP000245699">
    <property type="component" value="Unassembled WGS sequence"/>
</dbReference>
<organism evidence="2 3">
    <name type="scientific">Furculomyces boomerangus</name>
    <dbReference type="NCBI Taxonomy" id="61424"/>
    <lineage>
        <taxon>Eukaryota</taxon>
        <taxon>Fungi</taxon>
        <taxon>Fungi incertae sedis</taxon>
        <taxon>Zoopagomycota</taxon>
        <taxon>Kickxellomycotina</taxon>
        <taxon>Harpellomycetes</taxon>
        <taxon>Harpellales</taxon>
        <taxon>Harpellaceae</taxon>
        <taxon>Furculomyces</taxon>
    </lineage>
</organism>
<gene>
    <name evidence="2" type="ORF">BB559_004601</name>
</gene>
<sequence length="688" mass="78893">MDNIPNIDYILLAEFDIDSGSILKHQYPNPTGEDESILAELMLPDGAHMRESDWTYFILNQSNPLKRGSNTTRDTYYNDDLVYCINLVRTKHDSGARRGAVVKSMALCSRYPYIHIYKPILLLALENYYRNPSTDSLEDLYNSINAMDISKIPKLNKFQKTILRHSKDNTMFGELFDKNITKTNFVSFGNTHTTYDDDDNYNSRVIDTKYFNTNILYQGVNLPIKIPLITYPEEIGETSVAKLVLKFNSNTTTGIRTNHLHLDVGNATMHPITILINAILTEKRIIFLGHNLPAEEVCSYVLAAALVGSGGGNVLKGLNHRIFPYTSLTSLDRLLKVPGFIAGVTNPTFEDKHQWWDILFNINTGKITISSKLHSQPIIAVKSTKKHSQQNENGIGGRHSFDLPVQYSQANQGSREVKADKGIFYDQEFINDIFHAIENKYGEISIRTKFENYIRNFLLLVGLYEQEKYGRKDMYYVVRSYENDEANIKLVDNTLNKEQLCYGYTDEIHKLYYEKDNNYEPNKYIRDLRTNSGRITGFMNTKLYINYKREMAATKGKSLIMSGSDLTIHLRNTTKVNPVTTIDLQMMICRLRDGSYLKDDEIKTIFTLLYYSVVNEDQIFMLLSYLPQNEGGLQPLICGLYHQYVSIRLQTATLLQRIESNMAGAKLINGLNYFHKCSYTSLRDQLGI</sequence>
<dbReference type="PANTHER" id="PTHR28245">
    <property type="entry name" value="ARF3-INTERACTING PROTEIN 1"/>
    <property type="match status" value="1"/>
</dbReference>
<dbReference type="Pfam" id="PF08616">
    <property type="entry name" value="SPA"/>
    <property type="match status" value="1"/>
</dbReference>
<dbReference type="GO" id="GO:0005886">
    <property type="term" value="C:plasma membrane"/>
    <property type="evidence" value="ECO:0007669"/>
    <property type="project" value="TreeGrafter"/>
</dbReference>
<dbReference type="AlphaFoldDB" id="A0A2T9YDN7"/>
<dbReference type="InterPro" id="IPR037516">
    <property type="entry name" value="Tripartite_DENN"/>
</dbReference>